<feature type="signal peptide" evidence="2">
    <location>
        <begin position="1"/>
        <end position="16"/>
    </location>
</feature>
<evidence type="ECO:0000313" key="4">
    <source>
        <dbReference type="Proteomes" id="UP001485043"/>
    </source>
</evidence>
<gene>
    <name evidence="3" type="ORF">WJX84_008097</name>
</gene>
<evidence type="ECO:0000313" key="3">
    <source>
        <dbReference type="EMBL" id="KAK9858432.1"/>
    </source>
</evidence>
<feature type="region of interest" description="Disordered" evidence="1">
    <location>
        <begin position="439"/>
        <end position="469"/>
    </location>
</feature>
<dbReference type="AlphaFoldDB" id="A0AAW1STW4"/>
<keyword evidence="4" id="KW-1185">Reference proteome</keyword>
<feature type="chain" id="PRO_5043475167" evidence="2">
    <location>
        <begin position="17"/>
        <end position="656"/>
    </location>
</feature>
<comment type="caution">
    <text evidence="3">The sequence shown here is derived from an EMBL/GenBank/DDBJ whole genome shotgun (WGS) entry which is preliminary data.</text>
</comment>
<name>A0AAW1STW4_9CHLO</name>
<dbReference type="EMBL" id="JALJOV010000925">
    <property type="protein sequence ID" value="KAK9858432.1"/>
    <property type="molecule type" value="Genomic_DNA"/>
</dbReference>
<accession>A0AAW1STW4</accession>
<dbReference type="Proteomes" id="UP001485043">
    <property type="component" value="Unassembled WGS sequence"/>
</dbReference>
<protein>
    <submittedName>
        <fullName evidence="3">Uncharacterized protein</fullName>
    </submittedName>
</protein>
<evidence type="ECO:0000256" key="1">
    <source>
        <dbReference type="SAM" id="MobiDB-lite"/>
    </source>
</evidence>
<reference evidence="3 4" key="1">
    <citation type="journal article" date="2024" name="Nat. Commun.">
        <title>Phylogenomics reveals the evolutionary origins of lichenization in chlorophyte algae.</title>
        <authorList>
            <person name="Puginier C."/>
            <person name="Libourel C."/>
            <person name="Otte J."/>
            <person name="Skaloud P."/>
            <person name="Haon M."/>
            <person name="Grisel S."/>
            <person name="Petersen M."/>
            <person name="Berrin J.G."/>
            <person name="Delaux P.M."/>
            <person name="Dal Grande F."/>
            <person name="Keller J."/>
        </authorList>
    </citation>
    <scope>NUCLEOTIDE SEQUENCE [LARGE SCALE GENOMIC DNA]</scope>
    <source>
        <strain evidence="3 4">SAG 2523</strain>
    </source>
</reference>
<evidence type="ECO:0000256" key="2">
    <source>
        <dbReference type="SAM" id="SignalP"/>
    </source>
</evidence>
<sequence>MFPSLPLLLLILGVQGHDVRNKGLESFAHVLSHTKEVASVVQPRAVHSRSLLQSDSALPPVQQIYSAQASPNAPQQNSLQSLVLALKAAFSVISHPPSAAVSTLPSASSPGASSIIVIDGTAMVKSSALWPLTADIALRLRCIQWNALKDQVYDFQMLTANQAANSTKAAPQVAIRFRYLLRNAFQDSANFEDLLQWAAQLPSNFSSTAKQLYGWNASFALQNGSIVREIDAAGLPNLEAPTSMVVPTNISVLAITVSLSGSNLVPFNSSHQSDLLTAYLEVMQEYGVVWVDLSSISEAGAAPYSSVYSSLSSRRLLVSPDTGSQSVHVGMHLAFAADNLGGNSSGAQASLNVPQAQQSAQKLLQAQGPDGTMVQVSLTIAIPKASYYGIGHTGALRAFCTYSFDRNMSLLSLAVALPLAVGTKGDHMALCAQDSTSLASDAPATNRPGSHFVAAGQLSPPGPTASTPSSDSLVLFARAGNQTADPVERLQLVMQQSTEHQSALQRWQAKEQERQAAMAELAAFAQYRLKEGKLFKGLVMSGEMSRSQEHIMCRAVRAEQRQQEVTIKLYAFNAGALSEQGACEQMLPRHVMPRAAGRCPEELGVDGGTTPACILLEPVGRTLAHRLRHLAAEPLAPQEQVRCSPSLLCLILKANT</sequence>
<proteinExistence type="predicted"/>
<keyword evidence="2" id="KW-0732">Signal</keyword>
<organism evidence="3 4">
    <name type="scientific">Apatococcus fuscideae</name>
    <dbReference type="NCBI Taxonomy" id="2026836"/>
    <lineage>
        <taxon>Eukaryota</taxon>
        <taxon>Viridiplantae</taxon>
        <taxon>Chlorophyta</taxon>
        <taxon>core chlorophytes</taxon>
        <taxon>Trebouxiophyceae</taxon>
        <taxon>Chlorellales</taxon>
        <taxon>Chlorellaceae</taxon>
        <taxon>Apatococcus</taxon>
    </lineage>
</organism>